<gene>
    <name evidence="2" type="ORF">VFSR5_1020</name>
</gene>
<organism evidence="2 3">
    <name type="scientific">Aliivibrio fischeri SR5</name>
    <dbReference type="NCBI Taxonomy" id="1088719"/>
    <lineage>
        <taxon>Bacteria</taxon>
        <taxon>Pseudomonadati</taxon>
        <taxon>Pseudomonadota</taxon>
        <taxon>Gammaproteobacteria</taxon>
        <taxon>Vibrionales</taxon>
        <taxon>Vibrionaceae</taxon>
        <taxon>Aliivibrio</taxon>
    </lineage>
</organism>
<accession>A0AAV3EW17</accession>
<proteinExistence type="predicted"/>
<reference evidence="2 3" key="1">
    <citation type="journal article" date="2012" name="J. Bacteriol.">
        <title>Draft Genome Sequence of Vibrio fischeri SR5, a Strain Isolated from the Light Organ of the Mediterranean Squid Sepiola robusta.</title>
        <authorList>
            <person name="Gyllborg M.C."/>
            <person name="Sahl J.W."/>
            <person name="Cronin D.C.III."/>
            <person name="Rasko D.A."/>
            <person name="Mandel M.J."/>
        </authorList>
    </citation>
    <scope>NUCLEOTIDE SEQUENCE [LARGE SCALE GENOMIC DNA]</scope>
    <source>
        <strain evidence="2 3">SR5</strain>
    </source>
</reference>
<feature type="transmembrane region" description="Helical" evidence="1">
    <location>
        <begin position="21"/>
        <end position="44"/>
    </location>
</feature>
<keyword evidence="1" id="KW-0472">Membrane</keyword>
<comment type="caution">
    <text evidence="2">The sequence shown here is derived from an EMBL/GenBank/DDBJ whole genome shotgun (WGS) entry which is preliminary data.</text>
</comment>
<sequence length="53" mass="6258">MILSDFKHTDIFQILKVSKELIISITKFTIKLSLFAFRLLAWTAKSTYNYVMK</sequence>
<protein>
    <submittedName>
        <fullName evidence="2">Uncharacterized protein</fullName>
    </submittedName>
</protein>
<dbReference type="AlphaFoldDB" id="A0AAV3EW17"/>
<keyword evidence="1" id="KW-1133">Transmembrane helix</keyword>
<evidence type="ECO:0000313" key="3">
    <source>
        <dbReference type="Proteomes" id="UP000004521"/>
    </source>
</evidence>
<dbReference type="Proteomes" id="UP000004521">
    <property type="component" value="Chromosome I"/>
</dbReference>
<keyword evidence="1" id="KW-0812">Transmembrane</keyword>
<evidence type="ECO:0000313" key="2">
    <source>
        <dbReference type="EMBL" id="EHN70619.1"/>
    </source>
</evidence>
<name>A0AAV3EW17_ALIFS</name>
<evidence type="ECO:0000256" key="1">
    <source>
        <dbReference type="SAM" id="Phobius"/>
    </source>
</evidence>
<dbReference type="EMBL" id="AHIH01000004">
    <property type="protein sequence ID" value="EHN70619.1"/>
    <property type="molecule type" value="Genomic_DNA"/>
</dbReference>